<evidence type="ECO:0000313" key="4">
    <source>
        <dbReference type="EMBL" id="MBH0239734.1"/>
    </source>
</evidence>
<keyword evidence="3" id="KW-0143">Chaperone</keyword>
<evidence type="ECO:0000256" key="2">
    <source>
        <dbReference type="ARBA" id="ARBA00019418"/>
    </source>
</evidence>
<dbReference type="AlphaFoldDB" id="A0A931I5C5"/>
<dbReference type="PANTHER" id="PTHR12469">
    <property type="entry name" value="PROTEIN EMI5 HOMOLOG, MITOCHONDRIAL"/>
    <property type="match status" value="1"/>
</dbReference>
<dbReference type="EMBL" id="JADZLT010000056">
    <property type="protein sequence ID" value="MBH0239734.1"/>
    <property type="molecule type" value="Genomic_DNA"/>
</dbReference>
<sequence length="98" mass="11089">MTGSTLSSADLPPRRRRLLFRAWHRGMREMDLVLGRFADAKLGTFDDAEIDALEHLMEAQDADLHAWFIGTKPVPPEHDGPMLAALRRFHVENPLNNG</sequence>
<dbReference type="InterPro" id="IPR036714">
    <property type="entry name" value="SDH_sf"/>
</dbReference>
<dbReference type="RefSeq" id="WP_197312814.1">
    <property type="nucleotide sequence ID" value="NZ_JADZLT010000056.1"/>
</dbReference>
<name>A0A931I5C5_9HYPH</name>
<dbReference type="GO" id="GO:0006099">
    <property type="term" value="P:tricarboxylic acid cycle"/>
    <property type="evidence" value="ECO:0007669"/>
    <property type="project" value="TreeGrafter"/>
</dbReference>
<evidence type="ECO:0000256" key="3">
    <source>
        <dbReference type="ARBA" id="ARBA00023186"/>
    </source>
</evidence>
<dbReference type="PANTHER" id="PTHR12469:SF2">
    <property type="entry name" value="SUCCINATE DEHYDROGENASE ASSEMBLY FACTOR 2, MITOCHONDRIAL"/>
    <property type="match status" value="1"/>
</dbReference>
<reference evidence="4" key="1">
    <citation type="submission" date="2020-12" db="EMBL/GenBank/DDBJ databases">
        <title>Methylobrevis albus sp. nov., isolated from fresh water lack sediment.</title>
        <authorList>
            <person name="Zou Q."/>
        </authorList>
    </citation>
    <scope>NUCLEOTIDE SEQUENCE</scope>
    <source>
        <strain evidence="4">L22</strain>
    </source>
</reference>
<evidence type="ECO:0000256" key="1">
    <source>
        <dbReference type="ARBA" id="ARBA00008571"/>
    </source>
</evidence>
<evidence type="ECO:0000313" key="5">
    <source>
        <dbReference type="Proteomes" id="UP000631694"/>
    </source>
</evidence>
<protein>
    <recommendedName>
        <fullName evidence="2">FAD assembly factor SdhE</fullName>
    </recommendedName>
</protein>
<dbReference type="InterPro" id="IPR005631">
    <property type="entry name" value="SDH"/>
</dbReference>
<accession>A0A931I5C5</accession>
<organism evidence="4 5">
    <name type="scientific">Methylobrevis albus</name>
    <dbReference type="NCBI Taxonomy" id="2793297"/>
    <lineage>
        <taxon>Bacteria</taxon>
        <taxon>Pseudomonadati</taxon>
        <taxon>Pseudomonadota</taxon>
        <taxon>Alphaproteobacteria</taxon>
        <taxon>Hyphomicrobiales</taxon>
        <taxon>Pleomorphomonadaceae</taxon>
        <taxon>Methylobrevis</taxon>
    </lineage>
</organism>
<dbReference type="Proteomes" id="UP000631694">
    <property type="component" value="Unassembled WGS sequence"/>
</dbReference>
<comment type="caution">
    <text evidence="4">The sequence shown here is derived from an EMBL/GenBank/DDBJ whole genome shotgun (WGS) entry which is preliminary data.</text>
</comment>
<gene>
    <name evidence="4" type="ORF">I5731_18085</name>
</gene>
<proteinExistence type="inferred from homology"/>
<dbReference type="SUPFAM" id="SSF109910">
    <property type="entry name" value="YgfY-like"/>
    <property type="match status" value="1"/>
</dbReference>
<dbReference type="Pfam" id="PF03937">
    <property type="entry name" value="Sdh5"/>
    <property type="match status" value="1"/>
</dbReference>
<dbReference type="Gene3D" id="1.10.150.250">
    <property type="entry name" value="Flavinator of succinate dehydrogenase"/>
    <property type="match status" value="1"/>
</dbReference>
<comment type="similarity">
    <text evidence="1">Belongs to the SdhE FAD assembly factor family.</text>
</comment>
<keyword evidence="5" id="KW-1185">Reference proteome</keyword>